<protein>
    <submittedName>
        <fullName evidence="1">PRC-barrel domain containing protein</fullName>
    </submittedName>
</protein>
<organism evidence="1 2">
    <name type="scientific">Halorientalis brevis</name>
    <dbReference type="NCBI Taxonomy" id="1126241"/>
    <lineage>
        <taxon>Archaea</taxon>
        <taxon>Methanobacteriati</taxon>
        <taxon>Methanobacteriota</taxon>
        <taxon>Stenosarchaea group</taxon>
        <taxon>Halobacteria</taxon>
        <taxon>Halobacteriales</taxon>
        <taxon>Haloarculaceae</taxon>
        <taxon>Halorientalis</taxon>
    </lineage>
</organism>
<sequence length="81" mass="8971">MATEITQEDEGKPVVRENDTLGRIVNVEHGTAYVDPDPSVTDTIMSKLGWSDETKRDETHPLADNSVVEVTSDEVRVESDL</sequence>
<keyword evidence="2" id="KW-1185">Reference proteome</keyword>
<evidence type="ECO:0000313" key="1">
    <source>
        <dbReference type="EMBL" id="MFD1588356.1"/>
    </source>
</evidence>
<accession>A0ABD6CDD7</accession>
<evidence type="ECO:0000313" key="2">
    <source>
        <dbReference type="Proteomes" id="UP001597119"/>
    </source>
</evidence>
<name>A0ABD6CDD7_9EURY</name>
<reference evidence="1 2" key="1">
    <citation type="journal article" date="2019" name="Int. J. Syst. Evol. Microbiol.">
        <title>The Global Catalogue of Microorganisms (GCM) 10K type strain sequencing project: providing services to taxonomists for standard genome sequencing and annotation.</title>
        <authorList>
            <consortium name="The Broad Institute Genomics Platform"/>
            <consortium name="The Broad Institute Genome Sequencing Center for Infectious Disease"/>
            <person name="Wu L."/>
            <person name="Ma J."/>
        </authorList>
    </citation>
    <scope>NUCLEOTIDE SEQUENCE [LARGE SCALE GENOMIC DNA]</scope>
    <source>
        <strain evidence="1 2">CGMCC 1.12125</strain>
    </source>
</reference>
<gene>
    <name evidence="1" type="ORF">ACFR9U_15345</name>
</gene>
<dbReference type="AlphaFoldDB" id="A0ABD6CDD7"/>
<comment type="caution">
    <text evidence="1">The sequence shown here is derived from an EMBL/GenBank/DDBJ whole genome shotgun (WGS) entry which is preliminary data.</text>
</comment>
<dbReference type="Proteomes" id="UP001597119">
    <property type="component" value="Unassembled WGS sequence"/>
</dbReference>
<dbReference type="EMBL" id="JBHUDJ010000011">
    <property type="protein sequence ID" value="MFD1588356.1"/>
    <property type="molecule type" value="Genomic_DNA"/>
</dbReference>
<proteinExistence type="predicted"/>
<dbReference type="RefSeq" id="WP_247381457.1">
    <property type="nucleotide sequence ID" value="NZ_JALLGV010000010.1"/>
</dbReference>